<dbReference type="EMBL" id="MU004182">
    <property type="protein sequence ID" value="KAF2501738.1"/>
    <property type="molecule type" value="Genomic_DNA"/>
</dbReference>
<keyword evidence="3" id="KW-1185">Reference proteome</keyword>
<evidence type="ECO:0000313" key="2">
    <source>
        <dbReference type="EMBL" id="KAF2501738.1"/>
    </source>
</evidence>
<evidence type="ECO:0000313" key="3">
    <source>
        <dbReference type="Proteomes" id="UP000799750"/>
    </source>
</evidence>
<name>A0A6A6RAC5_9PEZI</name>
<evidence type="ECO:0000256" key="1">
    <source>
        <dbReference type="SAM" id="SignalP"/>
    </source>
</evidence>
<protein>
    <recommendedName>
        <fullName evidence="4">Apple domain-containing protein</fullName>
    </recommendedName>
</protein>
<dbReference type="Proteomes" id="UP000799750">
    <property type="component" value="Unassembled WGS sequence"/>
</dbReference>
<dbReference type="AlphaFoldDB" id="A0A6A6RAC5"/>
<keyword evidence="1" id="KW-0732">Signal</keyword>
<feature type="chain" id="PRO_5025476309" description="Apple domain-containing protein" evidence="1">
    <location>
        <begin position="20"/>
        <end position="383"/>
    </location>
</feature>
<sequence>MFFRAAVGVPLLLSSLASAALNGTYPASTTTNLNCATKMGKHSACPVPTCTKLWTVEAPPVIIPSYTQMTLTYTGNASTITSTETVQVTATVTDSTITDTFSTTSTEYDTITETISTTTTFTETDTATTTSTYTSSVPTASGFVPVSDTLNGYPGSQSQKRNDWSQLEARAANSTECGVPKDDYPQSVECLAEIMVQSTKLVTVTQSPTVTIITPAPSSTTVQSTTTSTSTIVPDDVSTTESFSTTETMTETATLSFTETATTTTTVEAAAATTVIAACAADNIVGPIDGRSIYNVFNIGPNAATIYDNAAATSAYDCCAQCFNKDGCTGSIYGYGRCLLMHNSARTCDSQSANVAYFVAQTGSGGYAVSNGNCGYLYDHGAS</sequence>
<gene>
    <name evidence="2" type="ORF">BU16DRAFT_206517</name>
</gene>
<reference evidence="2" key="1">
    <citation type="journal article" date="2020" name="Stud. Mycol.">
        <title>101 Dothideomycetes genomes: a test case for predicting lifestyles and emergence of pathogens.</title>
        <authorList>
            <person name="Haridas S."/>
            <person name="Albert R."/>
            <person name="Binder M."/>
            <person name="Bloem J."/>
            <person name="Labutti K."/>
            <person name="Salamov A."/>
            <person name="Andreopoulos B."/>
            <person name="Baker S."/>
            <person name="Barry K."/>
            <person name="Bills G."/>
            <person name="Bluhm B."/>
            <person name="Cannon C."/>
            <person name="Castanera R."/>
            <person name="Culley D."/>
            <person name="Daum C."/>
            <person name="Ezra D."/>
            <person name="Gonzalez J."/>
            <person name="Henrissat B."/>
            <person name="Kuo A."/>
            <person name="Liang C."/>
            <person name="Lipzen A."/>
            <person name="Lutzoni F."/>
            <person name="Magnuson J."/>
            <person name="Mondo S."/>
            <person name="Nolan M."/>
            <person name="Ohm R."/>
            <person name="Pangilinan J."/>
            <person name="Park H.-J."/>
            <person name="Ramirez L."/>
            <person name="Alfaro M."/>
            <person name="Sun H."/>
            <person name="Tritt A."/>
            <person name="Yoshinaga Y."/>
            <person name="Zwiers L.-H."/>
            <person name="Turgeon B."/>
            <person name="Goodwin S."/>
            <person name="Spatafora J."/>
            <person name="Crous P."/>
            <person name="Grigoriev I."/>
        </authorList>
    </citation>
    <scope>NUCLEOTIDE SEQUENCE</scope>
    <source>
        <strain evidence="2">CBS 269.34</strain>
    </source>
</reference>
<proteinExistence type="predicted"/>
<accession>A0A6A6RAC5</accession>
<evidence type="ECO:0008006" key="4">
    <source>
        <dbReference type="Google" id="ProtNLM"/>
    </source>
</evidence>
<dbReference type="OrthoDB" id="10524191at2759"/>
<feature type="signal peptide" evidence="1">
    <location>
        <begin position="1"/>
        <end position="19"/>
    </location>
</feature>
<organism evidence="2 3">
    <name type="scientific">Lophium mytilinum</name>
    <dbReference type="NCBI Taxonomy" id="390894"/>
    <lineage>
        <taxon>Eukaryota</taxon>
        <taxon>Fungi</taxon>
        <taxon>Dikarya</taxon>
        <taxon>Ascomycota</taxon>
        <taxon>Pezizomycotina</taxon>
        <taxon>Dothideomycetes</taxon>
        <taxon>Pleosporomycetidae</taxon>
        <taxon>Mytilinidiales</taxon>
        <taxon>Mytilinidiaceae</taxon>
        <taxon>Lophium</taxon>
    </lineage>
</organism>